<feature type="transmembrane region" description="Helical" evidence="1">
    <location>
        <begin position="37"/>
        <end position="58"/>
    </location>
</feature>
<sequence>MTLVLTGALVGFAAVSVSVPGVEQFRVNFGQLSLEPALASLVAAAVVVELGALALPVGRPLRHTVDGRRRLRTLALLLALLLLVVRALTFVRVTPELVPASQFAVILTRCVGLPLVLGLHAANRRWGLGHGISLAFLALLIRPLAVDTLAAEDPTQALIILLVMVVGAGVWLAHPARASALGRTSLSSDGAHPQDLGLGLAVPSGGVVAVELVGLAPLLVGLTIPTNTTLELALVLALTAALAFAFTRPTLLVERWRRAFPRADPAALVRDAQALFRRALLRTELLMLAVVLLGQAQLPALTAVLLAAIALDLGHELRLRLREPDLVAISTHLDVPGAQALALALALQTKPVALQGQHHRSLYHLFGWWLPTSLLVRRTDLDTVKQLRADLL</sequence>
<dbReference type="AlphaFoldDB" id="A0A2S9YDN1"/>
<organism evidence="2 3">
    <name type="scientific">Enhygromyxa salina</name>
    <dbReference type="NCBI Taxonomy" id="215803"/>
    <lineage>
        <taxon>Bacteria</taxon>
        <taxon>Pseudomonadati</taxon>
        <taxon>Myxococcota</taxon>
        <taxon>Polyangia</taxon>
        <taxon>Nannocystales</taxon>
        <taxon>Nannocystaceae</taxon>
        <taxon>Enhygromyxa</taxon>
    </lineage>
</organism>
<evidence type="ECO:0000256" key="1">
    <source>
        <dbReference type="SAM" id="Phobius"/>
    </source>
</evidence>
<feature type="transmembrane region" description="Helical" evidence="1">
    <location>
        <begin position="285"/>
        <end position="311"/>
    </location>
</feature>
<feature type="transmembrane region" description="Helical" evidence="1">
    <location>
        <begin position="100"/>
        <end position="119"/>
    </location>
</feature>
<keyword evidence="1" id="KW-0812">Transmembrane</keyword>
<dbReference type="Proteomes" id="UP000238823">
    <property type="component" value="Unassembled WGS sequence"/>
</dbReference>
<feature type="transmembrane region" description="Helical" evidence="1">
    <location>
        <begin position="196"/>
        <end position="220"/>
    </location>
</feature>
<evidence type="ECO:0000313" key="3">
    <source>
        <dbReference type="Proteomes" id="UP000238823"/>
    </source>
</evidence>
<comment type="caution">
    <text evidence="2">The sequence shown here is derived from an EMBL/GenBank/DDBJ whole genome shotgun (WGS) entry which is preliminary data.</text>
</comment>
<keyword evidence="1" id="KW-0472">Membrane</keyword>
<name>A0A2S9YDN1_9BACT</name>
<dbReference type="EMBL" id="PVNL01000108">
    <property type="protein sequence ID" value="PRQ03237.1"/>
    <property type="molecule type" value="Genomic_DNA"/>
</dbReference>
<gene>
    <name evidence="2" type="ORF">ENSA7_53140</name>
</gene>
<feature type="transmembrane region" description="Helical" evidence="1">
    <location>
        <begin position="70"/>
        <end position="88"/>
    </location>
</feature>
<proteinExistence type="predicted"/>
<evidence type="ECO:0000313" key="2">
    <source>
        <dbReference type="EMBL" id="PRQ03237.1"/>
    </source>
</evidence>
<accession>A0A2S9YDN1</accession>
<reference evidence="2 3" key="1">
    <citation type="submission" date="2018-03" db="EMBL/GenBank/DDBJ databases">
        <title>Draft Genome Sequences of the Obligatory Marine Myxobacteria Enhygromyxa salina SWB007.</title>
        <authorList>
            <person name="Poehlein A."/>
            <person name="Moghaddam J.A."/>
            <person name="Harms H."/>
            <person name="Alanjari M."/>
            <person name="Koenig G.M."/>
            <person name="Daniel R."/>
            <person name="Schaeberle T.F."/>
        </authorList>
    </citation>
    <scope>NUCLEOTIDE SEQUENCE [LARGE SCALE GENOMIC DNA]</scope>
    <source>
        <strain evidence="2 3">SWB007</strain>
    </source>
</reference>
<feature type="transmembrane region" description="Helical" evidence="1">
    <location>
        <begin position="232"/>
        <end position="253"/>
    </location>
</feature>
<dbReference type="OrthoDB" id="155877at28221"/>
<feature type="transmembrane region" description="Helical" evidence="1">
    <location>
        <begin position="126"/>
        <end position="145"/>
    </location>
</feature>
<feature type="transmembrane region" description="Helical" evidence="1">
    <location>
        <begin position="157"/>
        <end position="176"/>
    </location>
</feature>
<dbReference type="RefSeq" id="WP_106092202.1">
    <property type="nucleotide sequence ID" value="NZ_PVNL01000108.1"/>
</dbReference>
<keyword evidence="1" id="KW-1133">Transmembrane helix</keyword>
<protein>
    <submittedName>
        <fullName evidence="2">Uncharacterized protein</fullName>
    </submittedName>
</protein>